<dbReference type="AlphaFoldDB" id="A0A0R0M652"/>
<feature type="transmembrane region" description="Helical" evidence="6">
    <location>
        <begin position="214"/>
        <end position="232"/>
    </location>
</feature>
<evidence type="ECO:0000313" key="8">
    <source>
        <dbReference type="EMBL" id="KRH94879.1"/>
    </source>
</evidence>
<feature type="domain" description="Amino acid transporter transmembrane" evidence="7">
    <location>
        <begin position="4"/>
        <end position="398"/>
    </location>
</feature>
<gene>
    <name evidence="8" type="ORF">M153_11900015474</name>
</gene>
<evidence type="ECO:0000256" key="2">
    <source>
        <dbReference type="ARBA" id="ARBA00008066"/>
    </source>
</evidence>
<feature type="transmembrane region" description="Helical" evidence="6">
    <location>
        <begin position="378"/>
        <end position="398"/>
    </location>
</feature>
<evidence type="ECO:0000256" key="5">
    <source>
        <dbReference type="ARBA" id="ARBA00023136"/>
    </source>
</evidence>
<proteinExistence type="inferred from homology"/>
<feature type="transmembrane region" description="Helical" evidence="6">
    <location>
        <begin position="320"/>
        <end position="338"/>
    </location>
</feature>
<evidence type="ECO:0000256" key="4">
    <source>
        <dbReference type="ARBA" id="ARBA00022989"/>
    </source>
</evidence>
<feature type="transmembrane region" description="Helical" evidence="6">
    <location>
        <begin position="40"/>
        <end position="64"/>
    </location>
</feature>
<organism evidence="8 9">
    <name type="scientific">Pseudoloma neurophilia</name>
    <dbReference type="NCBI Taxonomy" id="146866"/>
    <lineage>
        <taxon>Eukaryota</taxon>
        <taxon>Fungi</taxon>
        <taxon>Fungi incertae sedis</taxon>
        <taxon>Microsporidia</taxon>
        <taxon>Pseudoloma</taxon>
    </lineage>
</organism>
<accession>A0A0R0M652</accession>
<feature type="transmembrane region" description="Helical" evidence="6">
    <location>
        <begin position="140"/>
        <end position="165"/>
    </location>
</feature>
<dbReference type="GO" id="GO:0016020">
    <property type="term" value="C:membrane"/>
    <property type="evidence" value="ECO:0007669"/>
    <property type="project" value="UniProtKB-SubCell"/>
</dbReference>
<feature type="transmembrane region" description="Helical" evidence="6">
    <location>
        <begin position="12"/>
        <end position="33"/>
    </location>
</feature>
<name>A0A0R0M652_9MICR</name>
<dbReference type="GO" id="GO:0015179">
    <property type="term" value="F:L-amino acid transmembrane transporter activity"/>
    <property type="evidence" value="ECO:0007669"/>
    <property type="project" value="TreeGrafter"/>
</dbReference>
<feature type="transmembrane region" description="Helical" evidence="6">
    <location>
        <begin position="84"/>
        <end position="105"/>
    </location>
</feature>
<sequence length="405" mass="44277">MAKTLSPVSGAIIMVTTMFGGGILFLPSAVYAIGWIPHTVLFLIVTFFIGITMYFLGACALYKGKDTITYFEVLETAYPILGPIIDGFIFAMGVGANFVYISCIVKLLCQLFNCAQYQNYILAAVTLCAFALAVNKDLSALAWASYLSLACVVALSFFVIFIFFINKQHCVAQSFQKDNFNFSSAFGKICFAMACQQQMCSVYSSLKDNSRKNVLLVVGLATLIGPSIYYAVSMFGYFGMGNEAVKSILDAMADTKTQVYKSIREHSRIADIISKTITGGFCISLICSCAMQLNPAKASLANLLAKYKILKKETSVSMKYHIVITAVVYIICFLANFLGLKADTLVDFIGAFAANCISFIFPALAFFGTLKKSNLRTFSLFTAFLGVVTMVYSVFNCVKGIMKSK</sequence>
<comment type="caution">
    <text evidence="8">The sequence shown here is derived from an EMBL/GenBank/DDBJ whole genome shotgun (WGS) entry which is preliminary data.</text>
</comment>
<evidence type="ECO:0000256" key="1">
    <source>
        <dbReference type="ARBA" id="ARBA00004141"/>
    </source>
</evidence>
<evidence type="ECO:0000256" key="6">
    <source>
        <dbReference type="SAM" id="Phobius"/>
    </source>
</evidence>
<evidence type="ECO:0000313" key="9">
    <source>
        <dbReference type="Proteomes" id="UP000051530"/>
    </source>
</evidence>
<keyword evidence="5 6" id="KW-0472">Membrane</keyword>
<keyword evidence="4 6" id="KW-1133">Transmembrane helix</keyword>
<dbReference type="Proteomes" id="UP000051530">
    <property type="component" value="Unassembled WGS sequence"/>
</dbReference>
<keyword evidence="9" id="KW-1185">Reference proteome</keyword>
<evidence type="ECO:0000256" key="3">
    <source>
        <dbReference type="ARBA" id="ARBA00022692"/>
    </source>
</evidence>
<dbReference type="PANTHER" id="PTHR22950">
    <property type="entry name" value="AMINO ACID TRANSPORTER"/>
    <property type="match status" value="1"/>
</dbReference>
<protein>
    <submittedName>
        <fullName evidence="8">Amino Acid/Auxin Permease (AAAP) Family</fullName>
    </submittedName>
</protein>
<dbReference type="InterPro" id="IPR013057">
    <property type="entry name" value="AA_transpt_TM"/>
</dbReference>
<dbReference type="EMBL" id="LGUB01000021">
    <property type="protein sequence ID" value="KRH94879.1"/>
    <property type="molecule type" value="Genomic_DNA"/>
</dbReference>
<dbReference type="Pfam" id="PF01490">
    <property type="entry name" value="Aa_trans"/>
    <property type="match status" value="1"/>
</dbReference>
<dbReference type="OrthoDB" id="438545at2759"/>
<keyword evidence="3 6" id="KW-0812">Transmembrane</keyword>
<dbReference type="VEuPathDB" id="MicrosporidiaDB:M153_11900015474"/>
<feature type="transmembrane region" description="Helical" evidence="6">
    <location>
        <begin position="345"/>
        <end position="366"/>
    </location>
</feature>
<dbReference type="Gene3D" id="1.20.1740.10">
    <property type="entry name" value="Amino acid/polyamine transporter I"/>
    <property type="match status" value="1"/>
</dbReference>
<comment type="similarity">
    <text evidence="2">Belongs to the amino acid/polyamine transporter 2 family.</text>
</comment>
<feature type="transmembrane region" description="Helical" evidence="6">
    <location>
        <begin position="117"/>
        <end position="134"/>
    </location>
</feature>
<reference evidence="8 9" key="1">
    <citation type="submission" date="2015-07" db="EMBL/GenBank/DDBJ databases">
        <title>The genome of Pseudoloma neurophilia, a relevant intracellular parasite of the zebrafish.</title>
        <authorList>
            <person name="Ndikumana S."/>
            <person name="Pelin A."/>
            <person name="Sanders J."/>
            <person name="Corradi N."/>
        </authorList>
    </citation>
    <scope>NUCLEOTIDE SEQUENCE [LARGE SCALE GENOMIC DNA]</scope>
    <source>
        <strain evidence="8 9">MK1</strain>
    </source>
</reference>
<evidence type="ECO:0000259" key="7">
    <source>
        <dbReference type="Pfam" id="PF01490"/>
    </source>
</evidence>
<comment type="subcellular location">
    <subcellularLocation>
        <location evidence="1">Membrane</location>
        <topology evidence="1">Multi-pass membrane protein</topology>
    </subcellularLocation>
</comment>